<sequence>MDSSGDSSFVSFKHFPELDVCLSNVLEDVKKSETRRTNILNKLKTGLQNLMEMQETSLQANTHNTRKKISTSKADLESKLQAINELKIKSEILESEINKINEEVSQKNIEDLLREVLTLENGVIQAP</sequence>
<dbReference type="VEuPathDB" id="VectorBase:RPRC013591"/>
<name>T1IBC0_RHOPR</name>
<evidence type="ECO:0000313" key="2">
    <source>
        <dbReference type="Proteomes" id="UP000015103"/>
    </source>
</evidence>
<evidence type="ECO:0000313" key="1">
    <source>
        <dbReference type="EnsemblMetazoa" id="RPRC013591-PA"/>
    </source>
</evidence>
<accession>T1IBC0</accession>
<dbReference type="Proteomes" id="UP000015103">
    <property type="component" value="Unassembled WGS sequence"/>
</dbReference>
<dbReference type="EnsemblMetazoa" id="RPRC013591-RA">
    <property type="protein sequence ID" value="RPRC013591-PA"/>
    <property type="gene ID" value="RPRC013591"/>
</dbReference>
<reference evidence="1" key="1">
    <citation type="submission" date="2015-05" db="UniProtKB">
        <authorList>
            <consortium name="EnsemblMetazoa"/>
        </authorList>
    </citation>
    <scope>IDENTIFICATION</scope>
</reference>
<dbReference type="EMBL" id="ACPB03000856">
    <property type="status" value="NOT_ANNOTATED_CDS"/>
    <property type="molecule type" value="Genomic_DNA"/>
</dbReference>
<dbReference type="InParanoid" id="T1IBC0"/>
<protein>
    <submittedName>
        <fullName evidence="1">Uncharacterized protein</fullName>
    </submittedName>
</protein>
<proteinExistence type="predicted"/>
<keyword evidence="2" id="KW-1185">Reference proteome</keyword>
<dbReference type="AlphaFoldDB" id="T1IBC0"/>
<organism evidence="1 2">
    <name type="scientific">Rhodnius prolixus</name>
    <name type="common">Triatomid bug</name>
    <dbReference type="NCBI Taxonomy" id="13249"/>
    <lineage>
        <taxon>Eukaryota</taxon>
        <taxon>Metazoa</taxon>
        <taxon>Ecdysozoa</taxon>
        <taxon>Arthropoda</taxon>
        <taxon>Hexapoda</taxon>
        <taxon>Insecta</taxon>
        <taxon>Pterygota</taxon>
        <taxon>Neoptera</taxon>
        <taxon>Paraneoptera</taxon>
        <taxon>Hemiptera</taxon>
        <taxon>Heteroptera</taxon>
        <taxon>Panheteroptera</taxon>
        <taxon>Cimicomorpha</taxon>
        <taxon>Reduviidae</taxon>
        <taxon>Triatominae</taxon>
        <taxon>Rhodnius</taxon>
    </lineage>
</organism>
<dbReference type="HOGENOM" id="CLU_1973241_0_0_1"/>